<keyword evidence="3" id="KW-1185">Reference proteome</keyword>
<proteinExistence type="predicted"/>
<dbReference type="Proteomes" id="UP000547879">
    <property type="component" value="Unassembled WGS sequence"/>
</dbReference>
<reference evidence="2 3" key="1">
    <citation type="submission" date="2020-08" db="EMBL/GenBank/DDBJ databases">
        <title>Genomic Encyclopedia of Type Strains, Phase IV (KMG-IV): sequencing the most valuable type-strain genomes for metagenomic binning, comparative biology and taxonomic classification.</title>
        <authorList>
            <person name="Goeker M."/>
        </authorList>
    </citation>
    <scope>NUCLEOTIDE SEQUENCE [LARGE SCALE GENOMIC DNA]</scope>
    <source>
        <strain evidence="2 3">DSM 100734</strain>
    </source>
</reference>
<keyword evidence="1" id="KW-0732">Signal</keyword>
<evidence type="ECO:0000313" key="3">
    <source>
        <dbReference type="Proteomes" id="UP000547879"/>
    </source>
</evidence>
<dbReference type="AlphaFoldDB" id="A0A7W9Y1T3"/>
<accession>A0A7W9Y1T3</accession>
<protein>
    <submittedName>
        <fullName evidence="2">Uncharacterized protein</fullName>
    </submittedName>
</protein>
<comment type="caution">
    <text evidence="2">The sequence shown here is derived from an EMBL/GenBank/DDBJ whole genome shotgun (WGS) entry which is preliminary data.</text>
</comment>
<feature type="signal peptide" evidence="1">
    <location>
        <begin position="1"/>
        <end position="21"/>
    </location>
</feature>
<evidence type="ECO:0000313" key="2">
    <source>
        <dbReference type="EMBL" id="MBB6160442.1"/>
    </source>
</evidence>
<dbReference type="EMBL" id="JACHEG010000001">
    <property type="protein sequence ID" value="MBB6160442.1"/>
    <property type="molecule type" value="Genomic_DNA"/>
</dbReference>
<gene>
    <name evidence="2" type="ORF">HNQ72_000239</name>
</gene>
<evidence type="ECO:0000256" key="1">
    <source>
        <dbReference type="SAM" id="SignalP"/>
    </source>
</evidence>
<organism evidence="2 3">
    <name type="scientific">Rhizobium wenxiniae</name>
    <dbReference type="NCBI Taxonomy" id="1737357"/>
    <lineage>
        <taxon>Bacteria</taxon>
        <taxon>Pseudomonadati</taxon>
        <taxon>Pseudomonadota</taxon>
        <taxon>Alphaproteobacteria</taxon>
        <taxon>Hyphomicrobiales</taxon>
        <taxon>Rhizobiaceae</taxon>
        <taxon>Rhizobium/Agrobacterium group</taxon>
        <taxon>Rhizobium</taxon>
    </lineage>
</organism>
<feature type="chain" id="PRO_5031517449" evidence="1">
    <location>
        <begin position="22"/>
        <end position="133"/>
    </location>
</feature>
<name>A0A7W9Y1T3_9HYPH</name>
<sequence length="133" mass="14864">MLRAVILLCAALAINGGGAFAEENAPAKVFRYAILIDQHEPIYGEVACSKYPCQMVDHKASDITLSLVRYDDSSVRPIVYCRTRNCYIPYRSENINLRKSGRLLKFSLAKGPGPRDRAVFLQNRQVGDIIVAF</sequence>